<feature type="compositionally biased region" description="Polar residues" evidence="1">
    <location>
        <begin position="27"/>
        <end position="43"/>
    </location>
</feature>
<dbReference type="Gene3D" id="3.30.70.330">
    <property type="match status" value="1"/>
</dbReference>
<dbReference type="PANTHER" id="PTHR13288">
    <property type="entry name" value="SPLICING FACTOR 45 SPF45"/>
    <property type="match status" value="1"/>
</dbReference>
<feature type="compositionally biased region" description="Pro residues" evidence="1">
    <location>
        <begin position="78"/>
        <end position="96"/>
    </location>
</feature>
<dbReference type="SUPFAM" id="SSF54928">
    <property type="entry name" value="RNA-binding domain, RBD"/>
    <property type="match status" value="1"/>
</dbReference>
<evidence type="ECO:0000313" key="4">
    <source>
        <dbReference type="Proteomes" id="UP001175261"/>
    </source>
</evidence>
<feature type="compositionally biased region" description="Pro residues" evidence="1">
    <location>
        <begin position="222"/>
        <end position="244"/>
    </location>
</feature>
<dbReference type="InterPro" id="IPR000467">
    <property type="entry name" value="G_patch_dom"/>
</dbReference>
<dbReference type="EMBL" id="JAPDFR010000004">
    <property type="protein sequence ID" value="KAK0387175.1"/>
    <property type="molecule type" value="Genomic_DNA"/>
</dbReference>
<feature type="compositionally biased region" description="Pro residues" evidence="1">
    <location>
        <begin position="1"/>
        <end position="11"/>
    </location>
</feature>
<accession>A0AA39GGZ8</accession>
<reference evidence="3" key="1">
    <citation type="submission" date="2022-10" db="EMBL/GenBank/DDBJ databases">
        <title>Determination and structural analysis of whole genome sequence of Sarocladium strictum F4-1.</title>
        <authorList>
            <person name="Hu L."/>
            <person name="Jiang Y."/>
        </authorList>
    </citation>
    <scope>NUCLEOTIDE SEQUENCE</scope>
    <source>
        <strain evidence="3">F4-1</strain>
    </source>
</reference>
<dbReference type="InterPro" id="IPR035979">
    <property type="entry name" value="RBD_domain_sf"/>
</dbReference>
<proteinExistence type="predicted"/>
<dbReference type="AlphaFoldDB" id="A0AA39GGZ8"/>
<feature type="compositionally biased region" description="Basic and acidic residues" evidence="1">
    <location>
        <begin position="364"/>
        <end position="375"/>
    </location>
</feature>
<name>A0AA39GGZ8_SARSR</name>
<dbReference type="GO" id="GO:0071011">
    <property type="term" value="C:precatalytic spliceosome"/>
    <property type="evidence" value="ECO:0007669"/>
    <property type="project" value="TreeGrafter"/>
</dbReference>
<dbReference type="Proteomes" id="UP001175261">
    <property type="component" value="Unassembled WGS sequence"/>
</dbReference>
<feature type="region of interest" description="Disordered" evidence="1">
    <location>
        <begin position="1"/>
        <end position="163"/>
    </location>
</feature>
<feature type="domain" description="G-patch" evidence="2">
    <location>
        <begin position="299"/>
        <end position="350"/>
    </location>
</feature>
<evidence type="ECO:0000256" key="1">
    <source>
        <dbReference type="SAM" id="MobiDB-lite"/>
    </source>
</evidence>
<dbReference type="SMART" id="SM00443">
    <property type="entry name" value="G_patch"/>
    <property type="match status" value="1"/>
</dbReference>
<dbReference type="Pfam" id="PF01585">
    <property type="entry name" value="G-patch"/>
    <property type="match status" value="1"/>
</dbReference>
<feature type="compositionally biased region" description="Basic and acidic residues" evidence="1">
    <location>
        <begin position="125"/>
        <end position="134"/>
    </location>
</feature>
<dbReference type="Pfam" id="PF00076">
    <property type="entry name" value="RRM_1"/>
    <property type="match status" value="1"/>
</dbReference>
<comment type="caution">
    <text evidence="3">The sequence shown here is derived from an EMBL/GenBank/DDBJ whole genome shotgun (WGS) entry which is preliminary data.</text>
</comment>
<dbReference type="InterPro" id="IPR040052">
    <property type="entry name" value="RBM17"/>
</dbReference>
<keyword evidence="4" id="KW-1185">Reference proteome</keyword>
<dbReference type="PROSITE" id="PS50174">
    <property type="entry name" value="G_PATCH"/>
    <property type="match status" value="1"/>
</dbReference>
<dbReference type="InterPro" id="IPR000504">
    <property type="entry name" value="RRM_dom"/>
</dbReference>
<dbReference type="PANTHER" id="PTHR13288:SF8">
    <property type="entry name" value="SPLICING FACTOR 45"/>
    <property type="match status" value="1"/>
</dbReference>
<sequence>MAAPPPPPPPQKGGLSLYDDLLDPNEKPTTISSAPILYNSQQPDGAESSAAPKKSIDPALRFQPIRRPQLKTAKPKSAPKPPQAAPSIQQPPPPPTDAKDNGAVPPQQPPRNSLADWAATEDDEWRYGTGEKRQRGGRKKKKKHHTPVETDWDDIYDPTRPTNVDEYLRSDEKIDEVREWKALLYRHRREREQQSDLSDDSEADSRPAASNQFAPPSSYNFAPPPPSPPAPPLDSLPPPPPPPEPEPEPVANATSTITAAPIRYTQPDNNDDDDDRPYSPPPAMKRTSSPPPQTSLPGQANFASRLMKKYGWTSGTGLGASSTGIINPLHVKVEKRKKRSDAEGGGWADPANKGKILGGQRAADSSKDSASEGRGKMSEVVVLENMLENMPDLQAEISAGLGQEIGEECGEKYGRVERLYIDQERRLVFIKFTDQISALRAVSELDGRVFNGNTILPKYYDVDKFEQGIFG</sequence>
<dbReference type="GO" id="GO:0045292">
    <property type="term" value="P:mRNA cis splicing, via spliceosome"/>
    <property type="evidence" value="ECO:0007669"/>
    <property type="project" value="InterPro"/>
</dbReference>
<feature type="region of interest" description="Disordered" evidence="1">
    <location>
        <begin position="336"/>
        <end position="375"/>
    </location>
</feature>
<feature type="region of interest" description="Disordered" evidence="1">
    <location>
        <begin position="187"/>
        <end position="302"/>
    </location>
</feature>
<protein>
    <recommendedName>
        <fullName evidence="2">G-patch domain-containing protein</fullName>
    </recommendedName>
</protein>
<feature type="compositionally biased region" description="Pro residues" evidence="1">
    <location>
        <begin position="278"/>
        <end position="294"/>
    </location>
</feature>
<gene>
    <name evidence="3" type="ORF">NLU13_5488</name>
</gene>
<feature type="compositionally biased region" description="Basic residues" evidence="1">
    <location>
        <begin position="135"/>
        <end position="145"/>
    </location>
</feature>
<evidence type="ECO:0000313" key="3">
    <source>
        <dbReference type="EMBL" id="KAK0387175.1"/>
    </source>
</evidence>
<dbReference type="GO" id="GO:0003723">
    <property type="term" value="F:RNA binding"/>
    <property type="evidence" value="ECO:0007669"/>
    <property type="project" value="InterPro"/>
</dbReference>
<organism evidence="3 4">
    <name type="scientific">Sarocladium strictum</name>
    <name type="common">Black bundle disease fungus</name>
    <name type="synonym">Acremonium strictum</name>
    <dbReference type="NCBI Taxonomy" id="5046"/>
    <lineage>
        <taxon>Eukaryota</taxon>
        <taxon>Fungi</taxon>
        <taxon>Dikarya</taxon>
        <taxon>Ascomycota</taxon>
        <taxon>Pezizomycotina</taxon>
        <taxon>Sordariomycetes</taxon>
        <taxon>Hypocreomycetidae</taxon>
        <taxon>Hypocreales</taxon>
        <taxon>Sarocladiaceae</taxon>
        <taxon>Sarocladium</taxon>
    </lineage>
</organism>
<evidence type="ECO:0000259" key="2">
    <source>
        <dbReference type="PROSITE" id="PS50174"/>
    </source>
</evidence>
<dbReference type="InterPro" id="IPR012677">
    <property type="entry name" value="Nucleotide-bd_a/b_plait_sf"/>
</dbReference>